<dbReference type="GO" id="GO:0051537">
    <property type="term" value="F:2 iron, 2 sulfur cluster binding"/>
    <property type="evidence" value="ECO:0007669"/>
    <property type="project" value="UniProtKB-KW"/>
</dbReference>
<dbReference type="PANTHER" id="PTHR37424">
    <property type="entry name" value="BACTERIOFERRITIN-ASSOCIATED FERREDOXIN"/>
    <property type="match status" value="1"/>
</dbReference>
<keyword evidence="5" id="KW-0408">Iron</keyword>
<gene>
    <name evidence="10" type="ORF">HMPREF0202_00678</name>
</gene>
<sequence>MSENTMICYCKGVTLGKVLAAIENGATTLVEVIDTTGAGSACGRCVDRIEAIIEEKK</sequence>
<feature type="domain" description="BFD-like [2Fe-2S]-binding" evidence="9">
    <location>
        <begin position="6"/>
        <end position="55"/>
    </location>
</feature>
<reference evidence="10 11" key="1">
    <citation type="submission" date="2013-08" db="EMBL/GenBank/DDBJ databases">
        <authorList>
            <person name="Weinstock G."/>
            <person name="Sodergren E."/>
            <person name="Wylie T."/>
            <person name="Fulton L."/>
            <person name="Fulton R."/>
            <person name="Fronick C."/>
            <person name="O'Laughlin M."/>
            <person name="Godfrey J."/>
            <person name="Miner T."/>
            <person name="Herter B."/>
            <person name="Appelbaum E."/>
            <person name="Cordes M."/>
            <person name="Lek S."/>
            <person name="Wollam A."/>
            <person name="Pepin K.H."/>
            <person name="Palsikar V.B."/>
            <person name="Mitreva M."/>
            <person name="Wilson R.K."/>
        </authorList>
    </citation>
    <scope>NUCLEOTIDE SEQUENCE [LARGE SCALE GENOMIC DNA]</scope>
    <source>
        <strain evidence="10 11">ATCC BAA-474</strain>
    </source>
</reference>
<evidence type="ECO:0000259" key="9">
    <source>
        <dbReference type="Pfam" id="PF04324"/>
    </source>
</evidence>
<keyword evidence="2" id="KW-0001">2Fe-2S</keyword>
<keyword evidence="11" id="KW-1185">Reference proteome</keyword>
<evidence type="ECO:0000256" key="8">
    <source>
        <dbReference type="ARBA" id="ARBA00046332"/>
    </source>
</evidence>
<evidence type="ECO:0000256" key="1">
    <source>
        <dbReference type="ARBA" id="ARBA00022448"/>
    </source>
</evidence>
<dbReference type="Gene3D" id="1.10.10.1100">
    <property type="entry name" value="BFD-like [2Fe-2S]-binding domain"/>
    <property type="match status" value="1"/>
</dbReference>
<comment type="caution">
    <text evidence="10">The sequence shown here is derived from an EMBL/GenBank/DDBJ whole genome shotgun (WGS) entry which is preliminary data.</text>
</comment>
<evidence type="ECO:0000313" key="10">
    <source>
        <dbReference type="EMBL" id="ERT69408.1"/>
    </source>
</evidence>
<organism evidence="10 11">
    <name type="scientific">Cetobacterium somerae ATCC BAA-474</name>
    <dbReference type="NCBI Taxonomy" id="1319815"/>
    <lineage>
        <taxon>Bacteria</taxon>
        <taxon>Fusobacteriati</taxon>
        <taxon>Fusobacteriota</taxon>
        <taxon>Fusobacteriia</taxon>
        <taxon>Fusobacteriales</taxon>
        <taxon>Fusobacteriaceae</taxon>
        <taxon>Cetobacterium</taxon>
    </lineage>
</organism>
<evidence type="ECO:0000256" key="5">
    <source>
        <dbReference type="ARBA" id="ARBA00023004"/>
    </source>
</evidence>
<evidence type="ECO:0000256" key="4">
    <source>
        <dbReference type="ARBA" id="ARBA00022982"/>
    </source>
</evidence>
<dbReference type="EMBL" id="AXZF01000026">
    <property type="protein sequence ID" value="ERT69408.1"/>
    <property type="molecule type" value="Genomic_DNA"/>
</dbReference>
<dbReference type="HOGENOM" id="CLU_159205_4_3_0"/>
<dbReference type="Proteomes" id="UP000017081">
    <property type="component" value="Unassembled WGS sequence"/>
</dbReference>
<keyword evidence="1" id="KW-0813">Transport</keyword>
<accession>U7VF09</accession>
<evidence type="ECO:0000256" key="3">
    <source>
        <dbReference type="ARBA" id="ARBA00022723"/>
    </source>
</evidence>
<dbReference type="InterPro" id="IPR052371">
    <property type="entry name" value="BFD-associated_ferredoxin"/>
</dbReference>
<evidence type="ECO:0000256" key="2">
    <source>
        <dbReference type="ARBA" id="ARBA00022714"/>
    </source>
</evidence>
<dbReference type="STRING" id="1319815.HMPREF0202_00678"/>
<dbReference type="InterPro" id="IPR041854">
    <property type="entry name" value="BFD-like_2Fe2S-bd_dom_sf"/>
</dbReference>
<dbReference type="AlphaFoldDB" id="U7VF09"/>
<proteinExistence type="inferred from homology"/>
<comment type="similarity">
    <text evidence="8">Belongs to the Bfd family.</text>
</comment>
<dbReference type="GO" id="GO:0046872">
    <property type="term" value="F:metal ion binding"/>
    <property type="evidence" value="ECO:0007669"/>
    <property type="project" value="UniProtKB-KW"/>
</dbReference>
<keyword evidence="3" id="KW-0479">Metal-binding</keyword>
<evidence type="ECO:0000256" key="7">
    <source>
        <dbReference type="ARBA" id="ARBA00039386"/>
    </source>
</evidence>
<dbReference type="InterPro" id="IPR007419">
    <property type="entry name" value="BFD-like_2Fe2S-bd_dom"/>
</dbReference>
<evidence type="ECO:0000313" key="11">
    <source>
        <dbReference type="Proteomes" id="UP000017081"/>
    </source>
</evidence>
<dbReference type="PANTHER" id="PTHR37424:SF1">
    <property type="entry name" value="BACTERIOFERRITIN-ASSOCIATED FERREDOXIN"/>
    <property type="match status" value="1"/>
</dbReference>
<dbReference type="RefSeq" id="WP_023050224.1">
    <property type="nucleotide sequence ID" value="NZ_CP173062.2"/>
</dbReference>
<protein>
    <recommendedName>
        <fullName evidence="7">Bacterioferritin-associated ferredoxin</fullName>
    </recommendedName>
</protein>
<evidence type="ECO:0000256" key="6">
    <source>
        <dbReference type="ARBA" id="ARBA00023014"/>
    </source>
</evidence>
<name>U7VF09_9FUSO</name>
<keyword evidence="6" id="KW-0411">Iron-sulfur</keyword>
<keyword evidence="4" id="KW-0249">Electron transport</keyword>
<dbReference type="Pfam" id="PF04324">
    <property type="entry name" value="Fer2_BFD"/>
    <property type="match status" value="1"/>
</dbReference>